<evidence type="ECO:0000313" key="2">
    <source>
        <dbReference type="Proteomes" id="UP001317259"/>
    </source>
</evidence>
<dbReference type="SUPFAM" id="SSF159238">
    <property type="entry name" value="SO1590-like"/>
    <property type="match status" value="1"/>
</dbReference>
<proteinExistence type="predicted"/>
<dbReference type="Pfam" id="PF11528">
    <property type="entry name" value="DUF3224"/>
    <property type="match status" value="1"/>
</dbReference>
<accession>A0ABT0FZT8</accession>
<sequence>MTAKGTFDTANWDAKAPYEDRDGVSLGLVTMTKTFHGDLTGTSLVTLMVASTPVEESRSYVALERIEGTLDGRPGSFVVQHNAVSDRGEQSLRVSVVPDSATGELAGLRGEMSIVIGPDGGHSYTFDYTGVPGRGRRQD</sequence>
<comment type="caution">
    <text evidence="1">The sequence shown here is derived from an EMBL/GenBank/DDBJ whole genome shotgun (WGS) entry which is preliminary data.</text>
</comment>
<protein>
    <submittedName>
        <fullName evidence="1">DUF3224 domain-containing protein</fullName>
    </submittedName>
</protein>
<gene>
    <name evidence="1" type="ORF">MF672_029225</name>
</gene>
<organism evidence="1 2">
    <name type="scientific">Actinomadura luzonensis</name>
    <dbReference type="NCBI Taxonomy" id="2805427"/>
    <lineage>
        <taxon>Bacteria</taxon>
        <taxon>Bacillati</taxon>
        <taxon>Actinomycetota</taxon>
        <taxon>Actinomycetes</taxon>
        <taxon>Streptosporangiales</taxon>
        <taxon>Thermomonosporaceae</taxon>
        <taxon>Actinomadura</taxon>
    </lineage>
</organism>
<dbReference type="EMBL" id="JAKRKC020000001">
    <property type="protein sequence ID" value="MCK2217847.1"/>
    <property type="molecule type" value="Genomic_DNA"/>
</dbReference>
<dbReference type="InterPro" id="IPR021607">
    <property type="entry name" value="DUF3224"/>
</dbReference>
<name>A0ABT0FZT8_9ACTN</name>
<keyword evidence="2" id="KW-1185">Reference proteome</keyword>
<dbReference type="InterPro" id="IPR023159">
    <property type="entry name" value="SO1590-like_sf"/>
</dbReference>
<dbReference type="Gene3D" id="2.40.350.10">
    <property type="entry name" value="SO1590-like"/>
    <property type="match status" value="1"/>
</dbReference>
<evidence type="ECO:0000313" key="1">
    <source>
        <dbReference type="EMBL" id="MCK2217847.1"/>
    </source>
</evidence>
<reference evidence="1 2" key="1">
    <citation type="submission" date="2022-04" db="EMBL/GenBank/DDBJ databases">
        <title>Genome draft of Actinomadura sp. ATCC 31491.</title>
        <authorList>
            <person name="Shi X."/>
            <person name="Du Y."/>
        </authorList>
    </citation>
    <scope>NUCLEOTIDE SEQUENCE [LARGE SCALE GENOMIC DNA]</scope>
    <source>
        <strain evidence="1 2">ATCC 31491</strain>
    </source>
</reference>
<dbReference type="Proteomes" id="UP001317259">
    <property type="component" value="Unassembled WGS sequence"/>
</dbReference>
<dbReference type="RefSeq" id="WP_242377012.1">
    <property type="nucleotide sequence ID" value="NZ_JAKRKC020000001.1"/>
</dbReference>